<dbReference type="OrthoDB" id="1920676at2759"/>
<dbReference type="GO" id="GO:0003677">
    <property type="term" value="F:DNA binding"/>
    <property type="evidence" value="ECO:0007669"/>
    <property type="project" value="UniProtKB-KW"/>
</dbReference>
<reference evidence="8" key="1">
    <citation type="submission" date="2022-05" db="EMBL/GenBank/DDBJ databases">
        <title>The Musa troglodytarum L. genome provides insights into the mechanism of non-climacteric behaviour and enrichment of carotenoids.</title>
        <authorList>
            <person name="Wang J."/>
        </authorList>
    </citation>
    <scope>NUCLEOTIDE SEQUENCE</scope>
    <source>
        <tissue evidence="8">Leaf</tissue>
    </source>
</reference>
<proteinExistence type="predicted"/>
<dbReference type="FunFam" id="3.30.730.10:FF:000001">
    <property type="entry name" value="Ethylene-responsive transcription factor 2"/>
    <property type="match status" value="1"/>
</dbReference>
<dbReference type="InterPro" id="IPR050913">
    <property type="entry name" value="AP2/ERF_ERF"/>
</dbReference>
<keyword evidence="4" id="KW-0804">Transcription</keyword>
<dbReference type="PRINTS" id="PR00367">
    <property type="entry name" value="ETHRSPELEMNT"/>
</dbReference>
<organism evidence="8 9">
    <name type="scientific">Musa troglodytarum</name>
    <name type="common">fe'i banana</name>
    <dbReference type="NCBI Taxonomy" id="320322"/>
    <lineage>
        <taxon>Eukaryota</taxon>
        <taxon>Viridiplantae</taxon>
        <taxon>Streptophyta</taxon>
        <taxon>Embryophyta</taxon>
        <taxon>Tracheophyta</taxon>
        <taxon>Spermatophyta</taxon>
        <taxon>Magnoliopsida</taxon>
        <taxon>Liliopsida</taxon>
        <taxon>Zingiberales</taxon>
        <taxon>Musaceae</taxon>
        <taxon>Musa</taxon>
    </lineage>
</organism>
<gene>
    <name evidence="8" type="ORF">MUK42_12017</name>
</gene>
<feature type="region of interest" description="Disordered" evidence="6">
    <location>
        <begin position="38"/>
        <end position="58"/>
    </location>
</feature>
<dbReference type="GO" id="GO:0005634">
    <property type="term" value="C:nucleus"/>
    <property type="evidence" value="ECO:0007669"/>
    <property type="project" value="UniProtKB-SubCell"/>
</dbReference>
<sequence length="351" mass="39152">MAMMHKPPPDTLRMTVADTYSGRSKLGAVAVIAGSMEVHRKPTNQKQRQKQRQRQQQHEKSCLFDLACSENLFEGSGGSSHVGQEVHAAIPYLLSSSPRLHAAYAQVSSRQQGMGLHCLRPHKSAPPSARPLQAYSSSRTELPASCPSYHHLPLHPTPLPTRTGGDQVAAMVRPQQRYRGVRQRHWGSWVSEIRHPLLKTRIWLGTFETAEDAARAYDEAARLMCGPRARTNFPCNPTCGPSSKPNYLSAALTAKLHRYNLASLQASQPVAKASPVQEPLPPFTADNKISIAICDQQQKKLAVAVQQQKIETGWIMKDEVELSYLEEHHIEQMIEELLDSNLCMELRYTAL</sequence>
<evidence type="ECO:0000259" key="7">
    <source>
        <dbReference type="PROSITE" id="PS51032"/>
    </source>
</evidence>
<feature type="domain" description="AP2/ERF" evidence="7">
    <location>
        <begin position="177"/>
        <end position="234"/>
    </location>
</feature>
<dbReference type="EMBL" id="CP097509">
    <property type="protein sequence ID" value="URE20051.1"/>
    <property type="molecule type" value="Genomic_DNA"/>
</dbReference>
<dbReference type="InterPro" id="IPR001471">
    <property type="entry name" value="AP2/ERF_dom"/>
</dbReference>
<accession>A0A9E7GR32</accession>
<evidence type="ECO:0000256" key="3">
    <source>
        <dbReference type="ARBA" id="ARBA00023125"/>
    </source>
</evidence>
<keyword evidence="3" id="KW-0238">DNA-binding</keyword>
<protein>
    <recommendedName>
        <fullName evidence="7">AP2/ERF domain-containing protein</fullName>
    </recommendedName>
</protein>
<dbReference type="InterPro" id="IPR016177">
    <property type="entry name" value="DNA-bd_dom_sf"/>
</dbReference>
<keyword evidence="5" id="KW-0539">Nucleus</keyword>
<evidence type="ECO:0000313" key="9">
    <source>
        <dbReference type="Proteomes" id="UP001055439"/>
    </source>
</evidence>
<dbReference type="PROSITE" id="PS51032">
    <property type="entry name" value="AP2_ERF"/>
    <property type="match status" value="1"/>
</dbReference>
<feature type="compositionally biased region" description="Basic residues" evidence="6">
    <location>
        <begin position="41"/>
        <end position="55"/>
    </location>
</feature>
<evidence type="ECO:0000313" key="8">
    <source>
        <dbReference type="EMBL" id="URE20051.1"/>
    </source>
</evidence>
<name>A0A9E7GR32_9LILI</name>
<dbReference type="SMART" id="SM00380">
    <property type="entry name" value="AP2"/>
    <property type="match status" value="1"/>
</dbReference>
<dbReference type="PANTHER" id="PTHR31194:SF192">
    <property type="entry name" value="OS02G0797100 PROTEIN"/>
    <property type="match status" value="1"/>
</dbReference>
<keyword evidence="2" id="KW-0805">Transcription regulation</keyword>
<dbReference type="SUPFAM" id="SSF54171">
    <property type="entry name" value="DNA-binding domain"/>
    <property type="match status" value="1"/>
</dbReference>
<evidence type="ECO:0000256" key="4">
    <source>
        <dbReference type="ARBA" id="ARBA00023163"/>
    </source>
</evidence>
<evidence type="ECO:0000256" key="5">
    <source>
        <dbReference type="ARBA" id="ARBA00023242"/>
    </source>
</evidence>
<dbReference type="PANTHER" id="PTHR31194">
    <property type="entry name" value="SHN SHINE , DNA BINDING / TRANSCRIPTION FACTOR"/>
    <property type="match status" value="1"/>
</dbReference>
<evidence type="ECO:0000256" key="6">
    <source>
        <dbReference type="SAM" id="MobiDB-lite"/>
    </source>
</evidence>
<dbReference type="CDD" id="cd00018">
    <property type="entry name" value="AP2"/>
    <property type="match status" value="1"/>
</dbReference>
<dbReference type="GO" id="GO:0003700">
    <property type="term" value="F:DNA-binding transcription factor activity"/>
    <property type="evidence" value="ECO:0007669"/>
    <property type="project" value="InterPro"/>
</dbReference>
<keyword evidence="9" id="KW-1185">Reference proteome</keyword>
<dbReference type="Gene3D" id="3.30.730.10">
    <property type="entry name" value="AP2/ERF domain"/>
    <property type="match status" value="1"/>
</dbReference>
<dbReference type="Pfam" id="PF00847">
    <property type="entry name" value="AP2"/>
    <property type="match status" value="1"/>
</dbReference>
<dbReference type="Proteomes" id="UP001055439">
    <property type="component" value="Chromosome 7"/>
</dbReference>
<evidence type="ECO:0000256" key="1">
    <source>
        <dbReference type="ARBA" id="ARBA00004123"/>
    </source>
</evidence>
<evidence type="ECO:0000256" key="2">
    <source>
        <dbReference type="ARBA" id="ARBA00023015"/>
    </source>
</evidence>
<comment type="subcellular location">
    <subcellularLocation>
        <location evidence="1">Nucleus</location>
    </subcellularLocation>
</comment>
<dbReference type="InterPro" id="IPR036955">
    <property type="entry name" value="AP2/ERF_dom_sf"/>
</dbReference>
<dbReference type="AlphaFoldDB" id="A0A9E7GR32"/>